<protein>
    <submittedName>
        <fullName evidence="1">mRNA-degrading endonuclease RelE of RelBE toxin-antitoxin system</fullName>
    </submittedName>
</protein>
<evidence type="ECO:0000313" key="1">
    <source>
        <dbReference type="EMBL" id="MDR6705638.1"/>
    </source>
</evidence>
<evidence type="ECO:0000313" key="2">
    <source>
        <dbReference type="Proteomes" id="UP001265315"/>
    </source>
</evidence>
<dbReference type="AlphaFoldDB" id="A0AAW8M3G4"/>
<proteinExistence type="predicted"/>
<dbReference type="SUPFAM" id="SSF143011">
    <property type="entry name" value="RelE-like"/>
    <property type="match status" value="1"/>
</dbReference>
<dbReference type="Gene3D" id="3.30.2310.20">
    <property type="entry name" value="RelE-like"/>
    <property type="match status" value="1"/>
</dbReference>
<name>A0AAW8M3G4_AGRTU</name>
<reference evidence="1" key="1">
    <citation type="submission" date="2023-07" db="EMBL/GenBank/DDBJ databases">
        <title>Sorghum-associated microbial communities from plants grown in Nebraska, USA.</title>
        <authorList>
            <person name="Schachtman D."/>
        </authorList>
    </citation>
    <scope>NUCLEOTIDE SEQUENCE</scope>
    <source>
        <strain evidence="1">1457</strain>
    </source>
</reference>
<sequence>MKVSRIFIILLQVPEPVPGRTYLFKYRVSTRITAKIEQYASDPKSLANNVKILTGSQFIRLRVADWRIIMDDQGSVLEVIKIGARGSIYE</sequence>
<gene>
    <name evidence="1" type="ORF">J2W61_005513</name>
</gene>
<dbReference type="InterPro" id="IPR035093">
    <property type="entry name" value="RelE/ParE_toxin_dom_sf"/>
</dbReference>
<organism evidence="1 2">
    <name type="scientific">Agrobacterium tumefaciens</name>
    <dbReference type="NCBI Taxonomy" id="358"/>
    <lineage>
        <taxon>Bacteria</taxon>
        <taxon>Pseudomonadati</taxon>
        <taxon>Pseudomonadota</taxon>
        <taxon>Alphaproteobacteria</taxon>
        <taxon>Hyphomicrobiales</taxon>
        <taxon>Rhizobiaceae</taxon>
        <taxon>Rhizobium/Agrobacterium group</taxon>
        <taxon>Agrobacterium</taxon>
        <taxon>Agrobacterium tumefaciens complex</taxon>
    </lineage>
</organism>
<dbReference type="Proteomes" id="UP001265315">
    <property type="component" value="Unassembled WGS sequence"/>
</dbReference>
<keyword evidence="1" id="KW-0378">Hydrolase</keyword>
<keyword evidence="1" id="KW-0255">Endonuclease</keyword>
<keyword evidence="1" id="KW-0540">Nuclease</keyword>
<accession>A0AAW8M3G4</accession>
<dbReference type="EMBL" id="JAVDSW010000018">
    <property type="protein sequence ID" value="MDR6705638.1"/>
    <property type="molecule type" value="Genomic_DNA"/>
</dbReference>
<dbReference type="GO" id="GO:0004519">
    <property type="term" value="F:endonuclease activity"/>
    <property type="evidence" value="ECO:0007669"/>
    <property type="project" value="UniProtKB-KW"/>
</dbReference>
<comment type="caution">
    <text evidence="1">The sequence shown here is derived from an EMBL/GenBank/DDBJ whole genome shotgun (WGS) entry which is preliminary data.</text>
</comment>